<name>A0ACB7UJL6_DIOAL</name>
<evidence type="ECO:0000313" key="2">
    <source>
        <dbReference type="Proteomes" id="UP000827976"/>
    </source>
</evidence>
<protein>
    <submittedName>
        <fullName evidence="1">Expansin protein</fullName>
    </submittedName>
</protein>
<reference evidence="2" key="1">
    <citation type="journal article" date="2022" name="Nat. Commun.">
        <title>Chromosome evolution and the genetic basis of agronomically important traits in greater yam.</title>
        <authorList>
            <person name="Bredeson J.V."/>
            <person name="Lyons J.B."/>
            <person name="Oniyinde I.O."/>
            <person name="Okereke N.R."/>
            <person name="Kolade O."/>
            <person name="Nnabue I."/>
            <person name="Nwadili C.O."/>
            <person name="Hribova E."/>
            <person name="Parker M."/>
            <person name="Nwogha J."/>
            <person name="Shu S."/>
            <person name="Carlson J."/>
            <person name="Kariba R."/>
            <person name="Muthemba S."/>
            <person name="Knop K."/>
            <person name="Barton G.J."/>
            <person name="Sherwood A.V."/>
            <person name="Lopez-Montes A."/>
            <person name="Asiedu R."/>
            <person name="Jamnadass R."/>
            <person name="Muchugi A."/>
            <person name="Goodstein D."/>
            <person name="Egesi C.N."/>
            <person name="Featherston J."/>
            <person name="Asfaw A."/>
            <person name="Simpson G.G."/>
            <person name="Dolezel J."/>
            <person name="Hendre P.S."/>
            <person name="Van Deynze A."/>
            <person name="Kumar P.L."/>
            <person name="Obidiegwu J.E."/>
            <person name="Bhattacharjee R."/>
            <person name="Rokhsar D.S."/>
        </authorList>
    </citation>
    <scope>NUCLEOTIDE SEQUENCE [LARGE SCALE GENOMIC DNA]</scope>
    <source>
        <strain evidence="2">cv. TDa95/00328</strain>
    </source>
</reference>
<comment type="caution">
    <text evidence="1">The sequence shown here is derived from an EMBL/GenBank/DDBJ whole genome shotgun (WGS) entry which is preliminary data.</text>
</comment>
<proteinExistence type="predicted"/>
<organism evidence="1 2">
    <name type="scientific">Dioscorea alata</name>
    <name type="common">Purple yam</name>
    <dbReference type="NCBI Taxonomy" id="55571"/>
    <lineage>
        <taxon>Eukaryota</taxon>
        <taxon>Viridiplantae</taxon>
        <taxon>Streptophyta</taxon>
        <taxon>Embryophyta</taxon>
        <taxon>Tracheophyta</taxon>
        <taxon>Spermatophyta</taxon>
        <taxon>Magnoliopsida</taxon>
        <taxon>Liliopsida</taxon>
        <taxon>Dioscoreales</taxon>
        <taxon>Dioscoreaceae</taxon>
        <taxon>Dioscorea</taxon>
    </lineage>
</organism>
<dbReference type="EMBL" id="CM037025">
    <property type="protein sequence ID" value="KAH7660694.1"/>
    <property type="molecule type" value="Genomic_DNA"/>
</dbReference>
<evidence type="ECO:0000313" key="1">
    <source>
        <dbReference type="EMBL" id="KAH7660694.1"/>
    </source>
</evidence>
<accession>A0ACB7UJL6</accession>
<sequence>MVEAQGEWLEAHATGYSDDAGTGTGGACGYDDVFKHGYGLTTAALSTALFNNGYSCGSCFQLRCFNDPQWCSTKTITITATNFCPPSSDPNAKDGWCNPPLKHFDLSLPMFRSLVNNIAAGIIPVQYKRVPCSRQGGIKFEINGNDNFLLVLVYNVGGVGDLKAVSVKGSKSGWTTMGKNWGANWSANVNFRGQSLSFSVTTSDGKTVLSQDVVPQNWEFGRSYEGKQII</sequence>
<keyword evidence="2" id="KW-1185">Reference proteome</keyword>
<gene>
    <name evidence="1" type="ORF">IHE45_15G009800</name>
</gene>
<dbReference type="Proteomes" id="UP000827976">
    <property type="component" value="Chromosome 15"/>
</dbReference>